<keyword evidence="2" id="KW-0813">Transport</keyword>
<organism evidence="8 9">
    <name type="scientific">Saccharomyces pastorianus</name>
    <name type="common">Lager yeast</name>
    <name type="synonym">Saccharomyces cerevisiae x Saccharomyces eubayanus</name>
    <dbReference type="NCBI Taxonomy" id="27292"/>
    <lineage>
        <taxon>Eukaryota</taxon>
        <taxon>Fungi</taxon>
        <taxon>Dikarya</taxon>
        <taxon>Ascomycota</taxon>
        <taxon>Saccharomycotina</taxon>
        <taxon>Saccharomycetes</taxon>
        <taxon>Saccharomycetales</taxon>
        <taxon>Saccharomycetaceae</taxon>
        <taxon>Saccharomyces</taxon>
    </lineage>
</organism>
<evidence type="ECO:0000256" key="7">
    <source>
        <dbReference type="SAM" id="MobiDB-lite"/>
    </source>
</evidence>
<feature type="compositionally biased region" description="Low complexity" evidence="7">
    <location>
        <begin position="51"/>
        <end position="65"/>
    </location>
</feature>
<evidence type="ECO:0000256" key="5">
    <source>
        <dbReference type="ARBA" id="ARBA00023136"/>
    </source>
</evidence>
<keyword evidence="5" id="KW-0472">Membrane</keyword>
<dbReference type="GO" id="GO:0006893">
    <property type="term" value="P:Golgi to plasma membrane transport"/>
    <property type="evidence" value="ECO:0007669"/>
    <property type="project" value="UniProtKB-ARBA"/>
</dbReference>
<dbReference type="Gene3D" id="1.25.40.10">
    <property type="entry name" value="Tetratricopeptide repeat domain"/>
    <property type="match status" value="1"/>
</dbReference>
<dbReference type="FunFam" id="1.25.40.10:FF:000476">
    <property type="entry name" value="Bud site selection protein"/>
    <property type="match status" value="1"/>
</dbReference>
<evidence type="ECO:0000256" key="2">
    <source>
        <dbReference type="ARBA" id="ARBA00022448"/>
    </source>
</evidence>
<sequence length="724" mass="82073">MLSQTSIPEVKEDVIGYALHQRRARVGQFQDLGPPDLITLIKSLPSSSSTTTATASANDNGATSNINGQDPTTIVTELHSHDKLKGQIGTFFYCMGIDTSDPTSITIFAKKITDLFLDTPQIWFGKKKHFHVSKISISSWNSFRKYDVNIIVHIPGTVQTYIINSDGEQSQLPSVAEASSGRNSQDLNVNMIWAETFMSGIVRDIMIMKDSRADGESQNLVETLIFNPLTSGELEDVANNFIKLFPLVYEKGVYLDAPTHVLNPSLTNNYLVETLVEIVRLTKSLEACRKMLKKLIEIHPEAVIILIRVYFACDLEIDAVDLINEQLNSPSSFLADDSKTSHIQLIFKSELLSIQSEFLLDVKRDYKLAKEVAMEAVNCAPNEFKTWYLLTRIYIKLNDMPNALLSLNACPMSQVKEKYVLRRIAPITSDENLHLPLPLDASIEEISSLNRMDVQLEQKSADPNLVNLSASSLKSTFQLAYKLLTEIVQITGWEQLLKYRSKIFVMEDEYQGSTSSIDEAEVRGNDISKMRSKRLCERWLDNLFMLLYEDLKTYTDWQSEQLYFDAQNSKYHKLTVEWELFGLCAKRLGHLPEAAKAFQIGLSQRFSPVCAKNLLQFYIDEHKRIRRDSVSANSELTSSQILSSINDIDSSIIDLVVKICCWNHRWYIEFSIILIDALSVAVQDMGITKVHNEIASRFSDPVAQLIDDNILNFLKNFTNDTFDN</sequence>
<dbReference type="GO" id="GO:0015031">
    <property type="term" value="P:protein transport"/>
    <property type="evidence" value="ECO:0007669"/>
    <property type="project" value="UniProtKB-KW"/>
</dbReference>
<evidence type="ECO:0000256" key="3">
    <source>
        <dbReference type="ARBA" id="ARBA00022927"/>
    </source>
</evidence>
<evidence type="ECO:0000313" key="9">
    <source>
        <dbReference type="Proteomes" id="UP000501346"/>
    </source>
</evidence>
<dbReference type="GO" id="GO:0006031">
    <property type="term" value="P:chitin biosynthetic process"/>
    <property type="evidence" value="ECO:0007669"/>
    <property type="project" value="UniProtKB-ARBA"/>
</dbReference>
<protein>
    <submittedName>
        <fullName evidence="8">ChAPs (Chs5p-Arf1p-binding proteins) member 1</fullName>
    </submittedName>
</protein>
<reference evidence="8 9" key="1">
    <citation type="journal article" date="2019" name="BMC Genomics">
        <title>Chromosome level assembly and comparative genome analysis confirm lager-brewing yeasts originated from a single hybridization.</title>
        <authorList>
            <person name="Salazar A.N."/>
            <person name="Gorter de Vries A.R."/>
            <person name="van den Broek M."/>
            <person name="Brouwers N."/>
            <person name="de la Torre Cortes P."/>
            <person name="Kuijpers N.G.A."/>
            <person name="Daran J.G."/>
            <person name="Abeel T."/>
        </authorList>
    </citation>
    <scope>NUCLEOTIDE SEQUENCE [LARGE SCALE GENOMIC DNA]</scope>
    <source>
        <strain evidence="8 9">CBS 1483</strain>
    </source>
</reference>
<keyword evidence="9" id="KW-1185">Reference proteome</keyword>
<comment type="subcellular location">
    <subcellularLocation>
        <location evidence="1">Golgi apparatus</location>
        <location evidence="1">trans-Golgi network membrane</location>
        <topology evidence="1">Peripheral membrane protein</topology>
    </subcellularLocation>
</comment>
<dbReference type="InterPro" id="IPR015374">
    <property type="entry name" value="ChAPs"/>
</dbReference>
<accession>A0A6C1DYD2</accession>
<keyword evidence="4" id="KW-0333">Golgi apparatus</keyword>
<feature type="region of interest" description="Disordered" evidence="7">
    <location>
        <begin position="51"/>
        <end position="71"/>
    </location>
</feature>
<comment type="similarity">
    <text evidence="6">Belongs to the CHAPS family.</text>
</comment>
<dbReference type="PANTHER" id="PTHR31975:SF1">
    <property type="entry name" value="BUD SITE SELECTION PROTEIN 7-RELATED"/>
    <property type="match status" value="1"/>
</dbReference>
<dbReference type="InterPro" id="IPR011990">
    <property type="entry name" value="TPR-like_helical_dom_sf"/>
</dbReference>
<evidence type="ECO:0000256" key="4">
    <source>
        <dbReference type="ARBA" id="ARBA00023034"/>
    </source>
</evidence>
<dbReference type="PANTHER" id="PTHR31975">
    <property type="entry name" value="BUD SITE SELECTION PROTEIN 7-RELATED"/>
    <property type="match status" value="1"/>
</dbReference>
<evidence type="ECO:0000256" key="6">
    <source>
        <dbReference type="ARBA" id="ARBA00061684"/>
    </source>
</evidence>
<dbReference type="AlphaFoldDB" id="A0A6C1DYD2"/>
<dbReference type="Pfam" id="PF09295">
    <property type="entry name" value="ChAPs"/>
    <property type="match status" value="1"/>
</dbReference>
<keyword evidence="3" id="KW-0653">Protein transport</keyword>
<proteinExistence type="inferred from homology"/>
<dbReference type="Proteomes" id="UP000501346">
    <property type="component" value="Chromosome ScXIII"/>
</dbReference>
<dbReference type="OrthoDB" id="434695at2759"/>
<dbReference type="GO" id="GO:0034044">
    <property type="term" value="C:exomer complex"/>
    <property type="evidence" value="ECO:0007669"/>
    <property type="project" value="TreeGrafter"/>
</dbReference>
<evidence type="ECO:0000256" key="1">
    <source>
        <dbReference type="ARBA" id="ARBA00004150"/>
    </source>
</evidence>
<evidence type="ECO:0000313" key="8">
    <source>
        <dbReference type="EMBL" id="QID81749.1"/>
    </source>
</evidence>
<name>A0A6C1DYD2_SACPS</name>
<gene>
    <name evidence="8" type="primary">BCH1_1</name>
    <name evidence="8" type="ORF">GRS66_004142</name>
</gene>
<dbReference type="EMBL" id="CP048994">
    <property type="protein sequence ID" value="QID81749.1"/>
    <property type="molecule type" value="Genomic_DNA"/>
</dbReference>